<gene>
    <name evidence="2" type="ORF">ebA5121</name>
</gene>
<keyword evidence="1" id="KW-0732">Signal</keyword>
<dbReference type="STRING" id="76114.ebA5121"/>
<evidence type="ECO:0008006" key="4">
    <source>
        <dbReference type="Google" id="ProtNLM"/>
    </source>
</evidence>
<protein>
    <recommendedName>
        <fullName evidence="4">TIGR02281 family clan AA aspartic protease</fullName>
    </recommendedName>
</protein>
<evidence type="ECO:0000256" key="1">
    <source>
        <dbReference type="SAM" id="SignalP"/>
    </source>
</evidence>
<reference evidence="2 3" key="1">
    <citation type="journal article" date="2005" name="Arch. Microbiol.">
        <title>The genome sequence of an anaerobic aromatic-degrading denitrifying bacterium, strain EbN1.</title>
        <authorList>
            <person name="Rabus R."/>
            <person name="Kube M."/>
            <person name="Heider J."/>
            <person name="Beck A."/>
            <person name="Heitmann K."/>
            <person name="Widdel F."/>
            <person name="Reinhardt R."/>
        </authorList>
    </citation>
    <scope>NUCLEOTIDE SEQUENCE [LARGE SCALE GENOMIC DNA]</scope>
    <source>
        <strain evidence="2 3">EbN1</strain>
    </source>
</reference>
<feature type="chain" id="PRO_5004260666" description="TIGR02281 family clan AA aspartic protease" evidence="1">
    <location>
        <begin position="30"/>
        <end position="227"/>
    </location>
</feature>
<dbReference type="EMBL" id="CR555306">
    <property type="protein sequence ID" value="CAI09032.1"/>
    <property type="molecule type" value="Genomic_DNA"/>
</dbReference>
<dbReference type="KEGG" id="eba:ebA5121"/>
<accession>Q5P0Y2</accession>
<dbReference type="eggNOG" id="COG3577">
    <property type="taxonomic scope" value="Bacteria"/>
</dbReference>
<dbReference type="PROSITE" id="PS00141">
    <property type="entry name" value="ASP_PROTEASE"/>
    <property type="match status" value="1"/>
</dbReference>
<dbReference type="InterPro" id="IPR001969">
    <property type="entry name" value="Aspartic_peptidase_AS"/>
</dbReference>
<organism evidence="2 3">
    <name type="scientific">Aromatoleum aromaticum (strain DSM 19018 / LMG 30748 / EbN1)</name>
    <name type="common">Azoarcus sp. (strain EbN1)</name>
    <dbReference type="NCBI Taxonomy" id="76114"/>
    <lineage>
        <taxon>Bacteria</taxon>
        <taxon>Pseudomonadati</taxon>
        <taxon>Pseudomonadota</taxon>
        <taxon>Betaproteobacteria</taxon>
        <taxon>Rhodocyclales</taxon>
        <taxon>Rhodocyclaceae</taxon>
        <taxon>Aromatoleum</taxon>
    </lineage>
</organism>
<feature type="signal peptide" evidence="1">
    <location>
        <begin position="1"/>
        <end position="29"/>
    </location>
</feature>
<dbReference type="AlphaFoldDB" id="Q5P0Y2"/>
<dbReference type="Pfam" id="PF13975">
    <property type="entry name" value="gag-asp_proteas"/>
    <property type="match status" value="1"/>
</dbReference>
<dbReference type="NCBIfam" id="TIGR02281">
    <property type="entry name" value="clan_AA_DTGA"/>
    <property type="match status" value="1"/>
</dbReference>
<dbReference type="GO" id="GO:0006508">
    <property type="term" value="P:proteolysis"/>
    <property type="evidence" value="ECO:0007669"/>
    <property type="project" value="InterPro"/>
</dbReference>
<evidence type="ECO:0000313" key="2">
    <source>
        <dbReference type="EMBL" id="CAI09032.1"/>
    </source>
</evidence>
<dbReference type="Gene3D" id="2.40.70.10">
    <property type="entry name" value="Acid Proteases"/>
    <property type="match status" value="1"/>
</dbReference>
<dbReference type="InterPro" id="IPR034122">
    <property type="entry name" value="Retropepsin-like_bacterial"/>
</dbReference>
<dbReference type="SUPFAM" id="SSF50630">
    <property type="entry name" value="Acid proteases"/>
    <property type="match status" value="1"/>
</dbReference>
<dbReference type="InterPro" id="IPR011969">
    <property type="entry name" value="Clan_AA_Asp_peptidase_C"/>
</dbReference>
<dbReference type="InterPro" id="IPR021109">
    <property type="entry name" value="Peptidase_aspartic_dom_sf"/>
</dbReference>
<dbReference type="HOGENOM" id="CLU_104576_0_0_4"/>
<sequence length="227" mass="24289">MQFLLRRSSMRQISKLCRVAVASLGTAFAAASFGAEVELVGVFGAKAVLIVDGGAPKTLAVGERTREGVRLIEVRGETAVVEVDRTLRRIALGQAVLRADGPQAASATVSLFADSSGHHFANGMINGAAVRFLVDTGASMVSIGLSDARRAGIDYRRGIPARTQTASGPAMVWKVRLDTLRVGDITVHGVDGLVHENDLPFVLLGMSFLGRMDMQRDGDRLVLRKRY</sequence>
<dbReference type="CDD" id="cd05483">
    <property type="entry name" value="retropepsin_like_bacteria"/>
    <property type="match status" value="1"/>
</dbReference>
<dbReference type="GO" id="GO:0004190">
    <property type="term" value="F:aspartic-type endopeptidase activity"/>
    <property type="evidence" value="ECO:0007669"/>
    <property type="project" value="InterPro"/>
</dbReference>
<keyword evidence="3" id="KW-1185">Reference proteome</keyword>
<evidence type="ECO:0000313" key="3">
    <source>
        <dbReference type="Proteomes" id="UP000006552"/>
    </source>
</evidence>
<proteinExistence type="predicted"/>
<dbReference type="Proteomes" id="UP000006552">
    <property type="component" value="Chromosome"/>
</dbReference>
<name>Q5P0Y2_AROAE</name>